<feature type="region of interest" description="Disordered" evidence="1">
    <location>
        <begin position="1"/>
        <end position="23"/>
    </location>
</feature>
<dbReference type="EMBL" id="LDEV01002612">
    <property type="protein sequence ID" value="KLJ08362.1"/>
    <property type="molecule type" value="Genomic_DNA"/>
</dbReference>
<organism evidence="2 3">
    <name type="scientific">Blastomyces silverae</name>
    <dbReference type="NCBI Taxonomy" id="2060906"/>
    <lineage>
        <taxon>Eukaryota</taxon>
        <taxon>Fungi</taxon>
        <taxon>Dikarya</taxon>
        <taxon>Ascomycota</taxon>
        <taxon>Pezizomycotina</taxon>
        <taxon>Eurotiomycetes</taxon>
        <taxon>Eurotiomycetidae</taxon>
        <taxon>Onygenales</taxon>
        <taxon>Ajellomycetaceae</taxon>
        <taxon>Blastomyces</taxon>
    </lineage>
</organism>
<evidence type="ECO:0000256" key="1">
    <source>
        <dbReference type="SAM" id="MobiDB-lite"/>
    </source>
</evidence>
<dbReference type="AlphaFoldDB" id="A0A0H1BBI0"/>
<accession>A0A0H1BBI0</accession>
<dbReference type="Proteomes" id="UP000053573">
    <property type="component" value="Unassembled WGS sequence"/>
</dbReference>
<reference evidence="3" key="1">
    <citation type="journal article" date="2015" name="PLoS Genet.">
        <title>The dynamic genome and transcriptome of the human fungal pathogen Blastomyces and close relative Emmonsia.</title>
        <authorList>
            <person name="Munoz J.F."/>
            <person name="Gauthier G.M."/>
            <person name="Desjardins C.A."/>
            <person name="Gallo J.E."/>
            <person name="Holder J."/>
            <person name="Sullivan T.D."/>
            <person name="Marty A.J."/>
            <person name="Carmen J.C."/>
            <person name="Chen Z."/>
            <person name="Ding L."/>
            <person name="Gujja S."/>
            <person name="Magrini V."/>
            <person name="Misas E."/>
            <person name="Mitreva M."/>
            <person name="Priest M."/>
            <person name="Saif S."/>
            <person name="Whiston E.A."/>
            <person name="Young S."/>
            <person name="Zeng Q."/>
            <person name="Goldman W.E."/>
            <person name="Mardis E.R."/>
            <person name="Taylor J.W."/>
            <person name="McEwen J.G."/>
            <person name="Clay O.K."/>
            <person name="Klein B.S."/>
            <person name="Cuomo C.A."/>
        </authorList>
    </citation>
    <scope>NUCLEOTIDE SEQUENCE [LARGE SCALE GENOMIC DNA]</scope>
    <source>
        <strain evidence="3">UAMH 139</strain>
    </source>
</reference>
<comment type="caution">
    <text evidence="2">The sequence shown here is derived from an EMBL/GenBank/DDBJ whole genome shotgun (WGS) entry which is preliminary data.</text>
</comment>
<name>A0A0H1BBI0_9EURO</name>
<proteinExistence type="predicted"/>
<feature type="region of interest" description="Disordered" evidence="1">
    <location>
        <begin position="50"/>
        <end position="80"/>
    </location>
</feature>
<protein>
    <submittedName>
        <fullName evidence="2">Uncharacterized protein</fullName>
    </submittedName>
</protein>
<sequence length="122" mass="13649">MRTRFSDILRRRKETGAKGQEDIGNKHWVKEDVGQEAVLAKPGMFCDELEQERGRALNDEAESVREEREDEKKTKKNKKDTTTATAKLFGSCVFDSALVLLVVSARAQAGPSADIRRLSPVT</sequence>
<feature type="compositionally biased region" description="Basic and acidic residues" evidence="1">
    <location>
        <begin position="51"/>
        <end position="73"/>
    </location>
</feature>
<evidence type="ECO:0000313" key="2">
    <source>
        <dbReference type="EMBL" id="KLJ08362.1"/>
    </source>
</evidence>
<gene>
    <name evidence="2" type="ORF">EMPG_16208</name>
</gene>
<keyword evidence="3" id="KW-1185">Reference proteome</keyword>
<evidence type="ECO:0000313" key="3">
    <source>
        <dbReference type="Proteomes" id="UP000053573"/>
    </source>
</evidence>